<gene>
    <name evidence="1" type="ORF">BDY19DRAFT_894727</name>
</gene>
<dbReference type="EMBL" id="MU274923">
    <property type="protein sequence ID" value="KAI0086603.1"/>
    <property type="molecule type" value="Genomic_DNA"/>
</dbReference>
<proteinExistence type="predicted"/>
<evidence type="ECO:0000313" key="2">
    <source>
        <dbReference type="Proteomes" id="UP001055072"/>
    </source>
</evidence>
<keyword evidence="2" id="KW-1185">Reference proteome</keyword>
<feature type="non-terminal residue" evidence="1">
    <location>
        <position position="193"/>
    </location>
</feature>
<accession>A0ACB8TX99</accession>
<organism evidence="1 2">
    <name type="scientific">Irpex rosettiformis</name>
    <dbReference type="NCBI Taxonomy" id="378272"/>
    <lineage>
        <taxon>Eukaryota</taxon>
        <taxon>Fungi</taxon>
        <taxon>Dikarya</taxon>
        <taxon>Basidiomycota</taxon>
        <taxon>Agaricomycotina</taxon>
        <taxon>Agaricomycetes</taxon>
        <taxon>Polyporales</taxon>
        <taxon>Irpicaceae</taxon>
        <taxon>Irpex</taxon>
    </lineage>
</organism>
<comment type="caution">
    <text evidence="1">The sequence shown here is derived from an EMBL/GenBank/DDBJ whole genome shotgun (WGS) entry which is preliminary data.</text>
</comment>
<sequence length="193" mass="22384">MLNEPDLQPNATINRWIQGILLFDFTLVHVPADRFKGPDALSHRRSADGEDLPEEDDSWVDDIALFAGIRPCTSTVIQARSFAVPISKEDKVLNDIYQFLMTLEVLAGMDVPQRKQFIKRATKFFVRHEQLYKRNGMNSPLCAITNLPTRYELLDQAHEQLGYKGEHAVFQTLHKRFYWPNMWNDVHRHVSSC</sequence>
<dbReference type="Proteomes" id="UP001055072">
    <property type="component" value="Unassembled WGS sequence"/>
</dbReference>
<reference evidence="1" key="1">
    <citation type="journal article" date="2021" name="Environ. Microbiol.">
        <title>Gene family expansions and transcriptome signatures uncover fungal adaptations to wood decay.</title>
        <authorList>
            <person name="Hage H."/>
            <person name="Miyauchi S."/>
            <person name="Viragh M."/>
            <person name="Drula E."/>
            <person name="Min B."/>
            <person name="Chaduli D."/>
            <person name="Navarro D."/>
            <person name="Favel A."/>
            <person name="Norest M."/>
            <person name="Lesage-Meessen L."/>
            <person name="Balint B."/>
            <person name="Merenyi Z."/>
            <person name="de Eugenio L."/>
            <person name="Morin E."/>
            <person name="Martinez A.T."/>
            <person name="Baldrian P."/>
            <person name="Stursova M."/>
            <person name="Martinez M.J."/>
            <person name="Novotny C."/>
            <person name="Magnuson J.K."/>
            <person name="Spatafora J.W."/>
            <person name="Maurice S."/>
            <person name="Pangilinan J."/>
            <person name="Andreopoulos W."/>
            <person name="LaButti K."/>
            <person name="Hundley H."/>
            <person name="Na H."/>
            <person name="Kuo A."/>
            <person name="Barry K."/>
            <person name="Lipzen A."/>
            <person name="Henrissat B."/>
            <person name="Riley R."/>
            <person name="Ahrendt S."/>
            <person name="Nagy L.G."/>
            <person name="Grigoriev I.V."/>
            <person name="Martin F."/>
            <person name="Rosso M.N."/>
        </authorList>
    </citation>
    <scope>NUCLEOTIDE SEQUENCE</scope>
    <source>
        <strain evidence="1">CBS 384.51</strain>
    </source>
</reference>
<name>A0ACB8TX99_9APHY</name>
<evidence type="ECO:0000313" key="1">
    <source>
        <dbReference type="EMBL" id="KAI0086603.1"/>
    </source>
</evidence>
<protein>
    <submittedName>
        <fullName evidence="1">Uncharacterized protein</fullName>
    </submittedName>
</protein>